<dbReference type="PRINTS" id="PR00420">
    <property type="entry name" value="RNGMNOXGNASE"/>
</dbReference>
<dbReference type="Proteomes" id="UP001374803">
    <property type="component" value="Chromosome"/>
</dbReference>
<dbReference type="Pfam" id="PF13450">
    <property type="entry name" value="NAD_binding_8"/>
    <property type="match status" value="1"/>
</dbReference>
<dbReference type="RefSeq" id="WP_394830618.1">
    <property type="nucleotide sequence ID" value="NZ_CP089929.1"/>
</dbReference>
<dbReference type="PANTHER" id="PTHR43422">
    <property type="entry name" value="THIAMINE THIAZOLE SYNTHASE"/>
    <property type="match status" value="1"/>
</dbReference>
<dbReference type="Pfam" id="PF04072">
    <property type="entry name" value="LCM"/>
    <property type="match status" value="1"/>
</dbReference>
<evidence type="ECO:0000256" key="1">
    <source>
        <dbReference type="ARBA" id="ARBA00022603"/>
    </source>
</evidence>
<dbReference type="SUPFAM" id="SSF53335">
    <property type="entry name" value="S-adenosyl-L-methionine-dependent methyltransferases"/>
    <property type="match status" value="1"/>
</dbReference>
<dbReference type="Gene3D" id="3.50.50.60">
    <property type="entry name" value="FAD/NAD(P)-binding domain"/>
    <property type="match status" value="1"/>
</dbReference>
<dbReference type="SUPFAM" id="SSF51905">
    <property type="entry name" value="FAD/NAD(P)-binding domain"/>
    <property type="match status" value="1"/>
</dbReference>
<sequence length="717" mass="79710">MAKDHAVVLGGGLAGLLAARVLARHFERVTILERDDLPEGACSRRGVPQARHIHGLLVRGFRILEWLFPDLAGELTRAGAHTIDVMNDILRLGPGGWCPRAPSNYRTVACSRDLLEWGIRRQVLRDARVRVVEGFDASGLLVHPRTGHVCGVRNRRRGERDVFADWVVDATGRQSQTPAWLEELGYARVEETTVDSFAGYASRCYEAPSVPRNWKSLVIGSRPPDLPRAGALQPLEKNRWMVTLAGAAHDYPPTSEEGFLAFARSLADPLLYDVLRQARAVSRIYGYQRNESRVRHYERLGRMPSRFVVLGDAVCALNPVYGQGMTLAAMGAQLLDRCLAAAPSSTRFQRRLARANRIPWTMATAEDYRYPGTKGPPRAVWTKAAHAWMDRILFAAAKRENVHAQLVRVGHLLEDPISLLRPDIAFSAWRAHRSIRSEGDARIAPTAYYTAYVWHRLGMPHAKLFATARGAALFWGFRLAGEWLSLLSSRVPSTVQYLAMRHLAIEHELERMAPDRVVEIGAGLSRRGITWAPEKGIRYIEVDLPNIVKAKHARLAAAPRALRDRLDGRWSLLSFDILDARFGDWLAAQLEGARRPVVVAEGVLVYFDMAERARIVASVRKGLAASGGGAFLCDMRTVEEAGNMALAVNVLRGVIRLATRGRGTRADFPRIDDVRSFFARAGFASAEPVDRKVLPSNLAKLSSPVRVWAVQSSERTL</sequence>
<reference evidence="3" key="1">
    <citation type="submission" date="2021-12" db="EMBL/GenBank/DDBJ databases">
        <title>Discovery of the Pendulisporaceae a myxobacterial family with distinct sporulation behavior and unique specialized metabolism.</title>
        <authorList>
            <person name="Garcia R."/>
            <person name="Popoff A."/>
            <person name="Bader C.D."/>
            <person name="Loehr J."/>
            <person name="Walesch S."/>
            <person name="Walt C."/>
            <person name="Boldt J."/>
            <person name="Bunk B."/>
            <person name="Haeckl F.J.F.P.J."/>
            <person name="Gunesch A.P."/>
            <person name="Birkelbach J."/>
            <person name="Nuebel U."/>
            <person name="Pietschmann T."/>
            <person name="Bach T."/>
            <person name="Mueller R."/>
        </authorList>
    </citation>
    <scope>NUCLEOTIDE SEQUENCE</scope>
    <source>
        <strain evidence="3">MSr11367</strain>
    </source>
</reference>
<protein>
    <submittedName>
        <fullName evidence="3">FAD-dependent oxidoreductase</fullName>
    </submittedName>
</protein>
<dbReference type="InterPro" id="IPR029063">
    <property type="entry name" value="SAM-dependent_MTases_sf"/>
</dbReference>
<keyword evidence="2" id="KW-0808">Transferase</keyword>
<evidence type="ECO:0000313" key="4">
    <source>
        <dbReference type="Proteomes" id="UP001374803"/>
    </source>
</evidence>
<evidence type="ECO:0000313" key="3">
    <source>
        <dbReference type="EMBL" id="WXB01011.1"/>
    </source>
</evidence>
<dbReference type="EMBL" id="CP089983">
    <property type="protein sequence ID" value="WXB01011.1"/>
    <property type="molecule type" value="Genomic_DNA"/>
</dbReference>
<proteinExistence type="predicted"/>
<name>A0ABZ2KQQ5_9BACT</name>
<keyword evidence="4" id="KW-1185">Reference proteome</keyword>
<dbReference type="Gene3D" id="3.40.50.150">
    <property type="entry name" value="Vaccinia Virus protein VP39"/>
    <property type="match status" value="1"/>
</dbReference>
<dbReference type="PANTHER" id="PTHR43422:SF3">
    <property type="entry name" value="THIAMINE THIAZOLE SYNTHASE"/>
    <property type="match status" value="1"/>
</dbReference>
<accession>A0ABZ2KQQ5</accession>
<evidence type="ECO:0000256" key="2">
    <source>
        <dbReference type="ARBA" id="ARBA00022679"/>
    </source>
</evidence>
<gene>
    <name evidence="3" type="ORF">LVJ94_29340</name>
</gene>
<keyword evidence="1" id="KW-0489">Methyltransferase</keyword>
<dbReference type="InterPro" id="IPR036188">
    <property type="entry name" value="FAD/NAD-bd_sf"/>
</dbReference>
<dbReference type="InterPro" id="IPR007213">
    <property type="entry name" value="Ppm1/Ppm2/Tcmp"/>
</dbReference>
<organism evidence="3 4">
    <name type="scientific">Pendulispora rubella</name>
    <dbReference type="NCBI Taxonomy" id="2741070"/>
    <lineage>
        <taxon>Bacteria</taxon>
        <taxon>Pseudomonadati</taxon>
        <taxon>Myxococcota</taxon>
        <taxon>Myxococcia</taxon>
        <taxon>Myxococcales</taxon>
        <taxon>Sorangiineae</taxon>
        <taxon>Pendulisporaceae</taxon>
        <taxon>Pendulispora</taxon>
    </lineage>
</organism>